<organism evidence="1">
    <name type="scientific">marine metagenome</name>
    <dbReference type="NCBI Taxonomy" id="408172"/>
    <lineage>
        <taxon>unclassified sequences</taxon>
        <taxon>metagenomes</taxon>
        <taxon>ecological metagenomes</taxon>
    </lineage>
</organism>
<feature type="non-terminal residue" evidence="1">
    <location>
        <position position="35"/>
    </location>
</feature>
<sequence length="35" mass="4135">AGRQSQPVPDGFALDGRFHSRLSRWRRIDDLQPWL</sequence>
<proteinExistence type="predicted"/>
<gene>
    <name evidence="1" type="ORF">METZ01_LOCUS444474</name>
</gene>
<accession>A0A382Z8K3</accession>
<name>A0A382Z8K3_9ZZZZ</name>
<reference evidence="1" key="1">
    <citation type="submission" date="2018-05" db="EMBL/GenBank/DDBJ databases">
        <authorList>
            <person name="Lanie J.A."/>
            <person name="Ng W.-L."/>
            <person name="Kazmierczak K.M."/>
            <person name="Andrzejewski T.M."/>
            <person name="Davidsen T.M."/>
            <person name="Wayne K.J."/>
            <person name="Tettelin H."/>
            <person name="Glass J.I."/>
            <person name="Rusch D."/>
            <person name="Podicherti R."/>
            <person name="Tsui H.-C.T."/>
            <person name="Winkler M.E."/>
        </authorList>
    </citation>
    <scope>NUCLEOTIDE SEQUENCE</scope>
</reference>
<evidence type="ECO:0000313" key="1">
    <source>
        <dbReference type="EMBL" id="SVD91620.1"/>
    </source>
</evidence>
<protein>
    <submittedName>
        <fullName evidence="1">Uncharacterized protein</fullName>
    </submittedName>
</protein>
<feature type="non-terminal residue" evidence="1">
    <location>
        <position position="1"/>
    </location>
</feature>
<dbReference type="AlphaFoldDB" id="A0A382Z8K3"/>
<dbReference type="EMBL" id="UINC01181765">
    <property type="protein sequence ID" value="SVD91620.1"/>
    <property type="molecule type" value="Genomic_DNA"/>
</dbReference>